<evidence type="ECO:0000313" key="2">
    <source>
        <dbReference type="Proteomes" id="UP000243579"/>
    </source>
</evidence>
<evidence type="ECO:0000313" key="1">
    <source>
        <dbReference type="EMBL" id="OQR89694.1"/>
    </source>
</evidence>
<dbReference type="STRING" id="1202772.A0A1V9YV45"/>
<keyword evidence="2" id="KW-1185">Reference proteome</keyword>
<dbReference type="AlphaFoldDB" id="A0A1V9YV45"/>
<protein>
    <submittedName>
        <fullName evidence="1">Uncharacterized protein</fullName>
    </submittedName>
</protein>
<reference evidence="1 2" key="1">
    <citation type="journal article" date="2014" name="Genome Biol. Evol.">
        <title>The secreted proteins of Achlya hypogyna and Thraustotheca clavata identify the ancestral oomycete secretome and reveal gene acquisitions by horizontal gene transfer.</title>
        <authorList>
            <person name="Misner I."/>
            <person name="Blouin N."/>
            <person name="Leonard G."/>
            <person name="Richards T.A."/>
            <person name="Lane C.E."/>
        </authorList>
    </citation>
    <scope>NUCLEOTIDE SEQUENCE [LARGE SCALE GENOMIC DNA]</scope>
    <source>
        <strain evidence="1 2">ATCC 48635</strain>
    </source>
</reference>
<organism evidence="1 2">
    <name type="scientific">Achlya hypogyna</name>
    <name type="common">Oomycete</name>
    <name type="synonym">Protoachlya hypogyna</name>
    <dbReference type="NCBI Taxonomy" id="1202772"/>
    <lineage>
        <taxon>Eukaryota</taxon>
        <taxon>Sar</taxon>
        <taxon>Stramenopiles</taxon>
        <taxon>Oomycota</taxon>
        <taxon>Saprolegniomycetes</taxon>
        <taxon>Saprolegniales</taxon>
        <taxon>Achlyaceae</taxon>
        <taxon>Achlya</taxon>
    </lineage>
</organism>
<proteinExistence type="predicted"/>
<dbReference type="EMBL" id="JNBR01000756">
    <property type="protein sequence ID" value="OQR89694.1"/>
    <property type="molecule type" value="Genomic_DNA"/>
</dbReference>
<dbReference type="Proteomes" id="UP000243579">
    <property type="component" value="Unassembled WGS sequence"/>
</dbReference>
<accession>A0A1V9YV45</accession>
<gene>
    <name evidence="1" type="ORF">ACHHYP_06113</name>
</gene>
<dbReference type="PANTHER" id="PTHR37067">
    <property type="entry name" value="PX DOMAIN-CONTAINING PROTEIN"/>
    <property type="match status" value="1"/>
</dbReference>
<dbReference type="PANTHER" id="PTHR37067:SF3">
    <property type="entry name" value="PX DOMAIN-CONTAINING PROTEIN"/>
    <property type="match status" value="1"/>
</dbReference>
<sequence>MPPKKVNTPFHDSHKLAWGVELISTSGDGGVTVRCMFCEYIGRDAAEIGPTTNRKRKARSSSHYYTAPFTSAKYKSLVTRMVAAAENPVLRIWRAPHQIDLVVKKAAKSVADGAWIKFTWSSIFLRKQANLNTRVNAKCPKQTSWWTHLGRLLTFLKSYRRLLIEF</sequence>
<dbReference type="OrthoDB" id="10438860at2759"/>
<comment type="caution">
    <text evidence="1">The sequence shown here is derived from an EMBL/GenBank/DDBJ whole genome shotgun (WGS) entry which is preliminary data.</text>
</comment>
<name>A0A1V9YV45_ACHHY</name>